<gene>
    <name evidence="1" type="ORF">JVW63_01330</name>
</gene>
<dbReference type="RefSeq" id="WP_187995928.1">
    <property type="nucleotide sequence ID" value="NZ_JACEXG010000001.1"/>
</dbReference>
<keyword evidence="2" id="KW-1185">Reference proteome</keyword>
<dbReference type="Proteomes" id="UP000705983">
    <property type="component" value="Unassembled WGS sequence"/>
</dbReference>
<accession>A0ABS2TCI5</accession>
<comment type="caution">
    <text evidence="1">The sequence shown here is derived from an EMBL/GenBank/DDBJ whole genome shotgun (WGS) entry which is preliminary data.</text>
</comment>
<reference evidence="2" key="1">
    <citation type="submission" date="2021-02" db="EMBL/GenBank/DDBJ databases">
        <title>Leucobacter sp. CX169.</title>
        <authorList>
            <person name="Cheng Y."/>
        </authorList>
    </citation>
    <scope>NUCLEOTIDE SEQUENCE [LARGE SCALE GENOMIC DNA]</scope>
    <source>
        <strain evidence="2">JY899</strain>
    </source>
</reference>
<organism evidence="1 2">
    <name type="scientific">Flaviflexus equikiangi</name>
    <dbReference type="NCBI Taxonomy" id="2758573"/>
    <lineage>
        <taxon>Bacteria</taxon>
        <taxon>Bacillati</taxon>
        <taxon>Actinomycetota</taxon>
        <taxon>Actinomycetes</taxon>
        <taxon>Actinomycetales</taxon>
        <taxon>Actinomycetaceae</taxon>
        <taxon>Flaviflexus</taxon>
    </lineage>
</organism>
<proteinExistence type="predicted"/>
<protein>
    <submittedName>
        <fullName evidence="1">Uncharacterized protein</fullName>
    </submittedName>
</protein>
<dbReference type="EMBL" id="JAFFJS010000001">
    <property type="protein sequence ID" value="MBM9432354.1"/>
    <property type="molecule type" value="Genomic_DNA"/>
</dbReference>
<name>A0ABS2TCI5_9ACTO</name>
<evidence type="ECO:0000313" key="2">
    <source>
        <dbReference type="Proteomes" id="UP000705983"/>
    </source>
</evidence>
<sequence>MTDIQAWLDQVGARLDAVRREPAQEDRDRDKESQAWSDLYEHAPTDLARAHHIITRMVRAAENHPDPCDEHPEGDVITCGWKSAYASVIWAMKGTHR</sequence>
<evidence type="ECO:0000313" key="1">
    <source>
        <dbReference type="EMBL" id="MBM9432354.1"/>
    </source>
</evidence>